<gene>
    <name evidence="2" type="ORF">S01H1_20524</name>
</gene>
<dbReference type="AlphaFoldDB" id="X0VG53"/>
<name>X0VG53_9ZZZZ</name>
<keyword evidence="1" id="KW-0472">Membrane</keyword>
<proteinExistence type="predicted"/>
<keyword evidence="1" id="KW-0812">Transmembrane</keyword>
<reference evidence="2" key="1">
    <citation type="journal article" date="2014" name="Front. Microbiol.">
        <title>High frequency of phylogenetically diverse reductive dehalogenase-homologous genes in deep subseafloor sedimentary metagenomes.</title>
        <authorList>
            <person name="Kawai M."/>
            <person name="Futagami T."/>
            <person name="Toyoda A."/>
            <person name="Takaki Y."/>
            <person name="Nishi S."/>
            <person name="Hori S."/>
            <person name="Arai W."/>
            <person name="Tsubouchi T."/>
            <person name="Morono Y."/>
            <person name="Uchiyama I."/>
            <person name="Ito T."/>
            <person name="Fujiyama A."/>
            <person name="Inagaki F."/>
            <person name="Takami H."/>
        </authorList>
    </citation>
    <scope>NUCLEOTIDE SEQUENCE</scope>
    <source>
        <strain evidence="2">Expedition CK06-06</strain>
    </source>
</reference>
<sequence length="101" mass="11904">MKKKLIIGSILAVFLLVMFPSISALEYKAVEKAQEEELMELLDMNDLDPKQLGIIRKIFRLILKIIAFPIIIIKIILRLIIKIFRLPFIVFWRILDIITPW</sequence>
<comment type="caution">
    <text evidence="2">The sequence shown here is derived from an EMBL/GenBank/DDBJ whole genome shotgun (WGS) entry which is preliminary data.</text>
</comment>
<dbReference type="EMBL" id="BARS01011243">
    <property type="protein sequence ID" value="GAF99500.1"/>
    <property type="molecule type" value="Genomic_DNA"/>
</dbReference>
<keyword evidence="1" id="KW-1133">Transmembrane helix</keyword>
<accession>X0VG53</accession>
<protein>
    <submittedName>
        <fullName evidence="2">Uncharacterized protein</fullName>
    </submittedName>
</protein>
<organism evidence="2">
    <name type="scientific">marine sediment metagenome</name>
    <dbReference type="NCBI Taxonomy" id="412755"/>
    <lineage>
        <taxon>unclassified sequences</taxon>
        <taxon>metagenomes</taxon>
        <taxon>ecological metagenomes</taxon>
    </lineage>
</organism>
<evidence type="ECO:0000256" key="1">
    <source>
        <dbReference type="SAM" id="Phobius"/>
    </source>
</evidence>
<feature type="transmembrane region" description="Helical" evidence="1">
    <location>
        <begin position="58"/>
        <end position="77"/>
    </location>
</feature>
<evidence type="ECO:0000313" key="2">
    <source>
        <dbReference type="EMBL" id="GAF99500.1"/>
    </source>
</evidence>